<evidence type="ECO:0000313" key="2">
    <source>
        <dbReference type="EMBL" id="MBB2156948.1"/>
    </source>
</evidence>
<feature type="region of interest" description="Disordered" evidence="1">
    <location>
        <begin position="1"/>
        <end position="67"/>
    </location>
</feature>
<dbReference type="AlphaFoldDB" id="A0A7W4I641"/>
<organism evidence="2 3">
    <name type="scientific">Gluconacetobacter diazotrophicus</name>
    <name type="common">Acetobacter diazotrophicus</name>
    <dbReference type="NCBI Taxonomy" id="33996"/>
    <lineage>
        <taxon>Bacteria</taxon>
        <taxon>Pseudomonadati</taxon>
        <taxon>Pseudomonadota</taxon>
        <taxon>Alphaproteobacteria</taxon>
        <taxon>Acetobacterales</taxon>
        <taxon>Acetobacteraceae</taxon>
        <taxon>Gluconacetobacter</taxon>
    </lineage>
</organism>
<evidence type="ECO:0000256" key="1">
    <source>
        <dbReference type="SAM" id="MobiDB-lite"/>
    </source>
</evidence>
<proteinExistence type="predicted"/>
<comment type="caution">
    <text evidence="2">The sequence shown here is derived from an EMBL/GenBank/DDBJ whole genome shotgun (WGS) entry which is preliminary data.</text>
</comment>
<dbReference type="Proteomes" id="UP000550787">
    <property type="component" value="Unassembled WGS sequence"/>
</dbReference>
<reference evidence="2 3" key="1">
    <citation type="submission" date="2020-04" db="EMBL/GenBank/DDBJ databases">
        <title>Description of novel Gluconacetobacter.</title>
        <authorList>
            <person name="Sombolestani A."/>
        </authorList>
    </citation>
    <scope>NUCLEOTIDE SEQUENCE [LARGE SCALE GENOMIC DNA]</scope>
    <source>
        <strain evidence="2 3">LMG 7603</strain>
    </source>
</reference>
<name>A0A7W4I641_GLUDI</name>
<gene>
    <name evidence="2" type="ORF">HLH33_11610</name>
</gene>
<protein>
    <submittedName>
        <fullName evidence="2">Uncharacterized protein</fullName>
    </submittedName>
</protein>
<dbReference type="EMBL" id="JABEQG010000021">
    <property type="protein sequence ID" value="MBB2156948.1"/>
    <property type="molecule type" value="Genomic_DNA"/>
</dbReference>
<accession>A0A7W4I641</accession>
<evidence type="ECO:0000313" key="3">
    <source>
        <dbReference type="Proteomes" id="UP000550787"/>
    </source>
</evidence>
<sequence>MTTEDTTMRHEPEQADRRDDGDEKRHPAPGLGSPPEAVPDPDAETPPKPGNTPKDLPEPLTLPEHGG</sequence>
<feature type="compositionally biased region" description="Basic and acidic residues" evidence="1">
    <location>
        <begin position="1"/>
        <end position="26"/>
    </location>
</feature>